<dbReference type="Proteomes" id="UP001341840">
    <property type="component" value="Unassembled WGS sequence"/>
</dbReference>
<sequence length="142" mass="15391">LDENQLARVVGYWVVPFCPSIHTNTSPQLSHLMLHHTRPIASTIPLPLGHSSLSITPSSLCSCRARAPRLHSSVMSHSTARWSTLLSPASSALVRCYTISASARAWCLVLVQSCLVLAYKSATPATPMLSATSLPRSCLHCW</sequence>
<evidence type="ECO:0000313" key="2">
    <source>
        <dbReference type="Proteomes" id="UP001341840"/>
    </source>
</evidence>
<feature type="non-terminal residue" evidence="1">
    <location>
        <position position="1"/>
    </location>
</feature>
<proteinExistence type="predicted"/>
<gene>
    <name evidence="1" type="ORF">PIB30_096390</name>
</gene>
<protein>
    <submittedName>
        <fullName evidence="1">Uncharacterized protein</fullName>
    </submittedName>
</protein>
<evidence type="ECO:0000313" key="1">
    <source>
        <dbReference type="EMBL" id="MED6165099.1"/>
    </source>
</evidence>
<comment type="caution">
    <text evidence="1">The sequence shown here is derived from an EMBL/GenBank/DDBJ whole genome shotgun (WGS) entry which is preliminary data.</text>
</comment>
<dbReference type="EMBL" id="JASCZI010123109">
    <property type="protein sequence ID" value="MED6165099.1"/>
    <property type="molecule type" value="Genomic_DNA"/>
</dbReference>
<reference evidence="1 2" key="1">
    <citation type="journal article" date="2023" name="Plants (Basel)">
        <title>Bridging the Gap: Combining Genomics and Transcriptomics Approaches to Understand Stylosanthes scabra, an Orphan Legume from the Brazilian Caatinga.</title>
        <authorList>
            <person name="Ferreira-Neto J.R.C."/>
            <person name="da Silva M.D."/>
            <person name="Binneck E."/>
            <person name="de Melo N.F."/>
            <person name="da Silva R.H."/>
            <person name="de Melo A.L.T.M."/>
            <person name="Pandolfi V."/>
            <person name="Bustamante F.O."/>
            <person name="Brasileiro-Vidal A.C."/>
            <person name="Benko-Iseppon A.M."/>
        </authorList>
    </citation>
    <scope>NUCLEOTIDE SEQUENCE [LARGE SCALE GENOMIC DNA]</scope>
    <source>
        <tissue evidence="1">Leaves</tissue>
    </source>
</reference>
<organism evidence="1 2">
    <name type="scientific">Stylosanthes scabra</name>
    <dbReference type="NCBI Taxonomy" id="79078"/>
    <lineage>
        <taxon>Eukaryota</taxon>
        <taxon>Viridiplantae</taxon>
        <taxon>Streptophyta</taxon>
        <taxon>Embryophyta</taxon>
        <taxon>Tracheophyta</taxon>
        <taxon>Spermatophyta</taxon>
        <taxon>Magnoliopsida</taxon>
        <taxon>eudicotyledons</taxon>
        <taxon>Gunneridae</taxon>
        <taxon>Pentapetalae</taxon>
        <taxon>rosids</taxon>
        <taxon>fabids</taxon>
        <taxon>Fabales</taxon>
        <taxon>Fabaceae</taxon>
        <taxon>Papilionoideae</taxon>
        <taxon>50 kb inversion clade</taxon>
        <taxon>dalbergioids sensu lato</taxon>
        <taxon>Dalbergieae</taxon>
        <taxon>Pterocarpus clade</taxon>
        <taxon>Stylosanthes</taxon>
    </lineage>
</organism>
<name>A0ABU6UVH7_9FABA</name>
<accession>A0ABU6UVH7</accession>
<keyword evidence="2" id="KW-1185">Reference proteome</keyword>